<dbReference type="GO" id="GO:0005739">
    <property type="term" value="C:mitochondrion"/>
    <property type="evidence" value="ECO:0007669"/>
    <property type="project" value="TreeGrafter"/>
</dbReference>
<dbReference type="AlphaFoldDB" id="A0A8J5LWP7"/>
<proteinExistence type="inferred from homology"/>
<dbReference type="GO" id="GO:0004491">
    <property type="term" value="F:methylmalonate-semialdehyde dehydrogenase (acylating, NAD) activity"/>
    <property type="evidence" value="ECO:0007669"/>
    <property type="project" value="InterPro"/>
</dbReference>
<accession>A0A8J5LWP7</accession>
<reference evidence="3 4" key="1">
    <citation type="submission" date="2020-08" db="EMBL/GenBank/DDBJ databases">
        <title>Plant Genome Project.</title>
        <authorList>
            <person name="Zhang R.-G."/>
        </authorList>
    </citation>
    <scope>NUCLEOTIDE SEQUENCE [LARGE SCALE GENOMIC DNA]</scope>
    <source>
        <tissue evidence="3">Rhizome</tissue>
    </source>
</reference>
<dbReference type="InterPro" id="IPR016161">
    <property type="entry name" value="Ald_DH/histidinol_DH"/>
</dbReference>
<dbReference type="GO" id="GO:0006210">
    <property type="term" value="P:thymine catabolic process"/>
    <property type="evidence" value="ECO:0007669"/>
    <property type="project" value="TreeGrafter"/>
</dbReference>
<sequence length="201" mass="22207">MLRSSLHRGNPDRSHPFLKALRHRPSSLFASLAASDARAWRRLAASIGVLHLSTAAQASATHGAHPPRVRNLIGGAFVESQSKDWIDVVNPATQEVVYRVPITTDEEFKAAVNVAKGAFPHWRNTPVTSRQRIMLKLQELIRRDMDKLAFNITTEQGRTLKDALMYISAVIVISEVVQHACGMATLQMGEYISNVSNGIDT</sequence>
<dbReference type="Pfam" id="PF00171">
    <property type="entry name" value="Aldedh"/>
    <property type="match status" value="1"/>
</dbReference>
<dbReference type="InterPro" id="IPR015590">
    <property type="entry name" value="Aldehyde_DH_dom"/>
</dbReference>
<dbReference type="SUPFAM" id="SSF53720">
    <property type="entry name" value="ALDH-like"/>
    <property type="match status" value="1"/>
</dbReference>
<organism evidence="3 4">
    <name type="scientific">Zingiber officinale</name>
    <name type="common">Ginger</name>
    <name type="synonym">Amomum zingiber</name>
    <dbReference type="NCBI Taxonomy" id="94328"/>
    <lineage>
        <taxon>Eukaryota</taxon>
        <taxon>Viridiplantae</taxon>
        <taxon>Streptophyta</taxon>
        <taxon>Embryophyta</taxon>
        <taxon>Tracheophyta</taxon>
        <taxon>Spermatophyta</taxon>
        <taxon>Magnoliopsida</taxon>
        <taxon>Liliopsida</taxon>
        <taxon>Zingiberales</taxon>
        <taxon>Zingiberaceae</taxon>
        <taxon>Zingiber</taxon>
    </lineage>
</organism>
<evidence type="ECO:0000256" key="1">
    <source>
        <dbReference type="ARBA" id="ARBA00009986"/>
    </source>
</evidence>
<dbReference type="InterPro" id="IPR010061">
    <property type="entry name" value="MeMal-semiAld_DH"/>
</dbReference>
<dbReference type="Proteomes" id="UP000734854">
    <property type="component" value="Unassembled WGS sequence"/>
</dbReference>
<dbReference type="Gene3D" id="3.40.605.10">
    <property type="entry name" value="Aldehyde Dehydrogenase, Chain A, domain 1"/>
    <property type="match status" value="1"/>
</dbReference>
<evidence type="ECO:0000259" key="2">
    <source>
        <dbReference type="Pfam" id="PF00171"/>
    </source>
</evidence>
<protein>
    <recommendedName>
        <fullName evidence="2">Aldehyde dehydrogenase domain-containing protein</fullName>
    </recommendedName>
</protein>
<keyword evidence="4" id="KW-1185">Reference proteome</keyword>
<dbReference type="EMBL" id="JACMSC010000004">
    <property type="protein sequence ID" value="KAG6525766.1"/>
    <property type="molecule type" value="Genomic_DNA"/>
</dbReference>
<evidence type="ECO:0000313" key="4">
    <source>
        <dbReference type="Proteomes" id="UP000734854"/>
    </source>
</evidence>
<dbReference type="InterPro" id="IPR016162">
    <property type="entry name" value="Ald_DH_N"/>
</dbReference>
<dbReference type="PANTHER" id="PTHR43866">
    <property type="entry name" value="MALONATE-SEMIALDEHYDE DEHYDROGENASE"/>
    <property type="match status" value="1"/>
</dbReference>
<evidence type="ECO:0000313" key="3">
    <source>
        <dbReference type="EMBL" id="KAG6525766.1"/>
    </source>
</evidence>
<name>A0A8J5LWP7_ZINOF</name>
<gene>
    <name evidence="3" type="ORF">ZIOFF_015734</name>
</gene>
<dbReference type="GO" id="GO:0006574">
    <property type="term" value="P:L-valine catabolic process"/>
    <property type="evidence" value="ECO:0007669"/>
    <property type="project" value="TreeGrafter"/>
</dbReference>
<feature type="domain" description="Aldehyde dehydrogenase" evidence="2">
    <location>
        <begin position="77"/>
        <end position="194"/>
    </location>
</feature>
<dbReference type="PANTHER" id="PTHR43866:SF3">
    <property type="entry name" value="METHYLMALONATE-SEMIALDEHYDE DEHYDROGENASE [ACYLATING], MITOCHONDRIAL"/>
    <property type="match status" value="1"/>
</dbReference>
<comment type="caution">
    <text evidence="3">The sequence shown here is derived from an EMBL/GenBank/DDBJ whole genome shotgun (WGS) entry which is preliminary data.</text>
</comment>
<comment type="similarity">
    <text evidence="1">Belongs to the aldehyde dehydrogenase family.</text>
</comment>